<dbReference type="Gene3D" id="3.40.47.10">
    <property type="match status" value="1"/>
</dbReference>
<comment type="cofactor">
    <cofactor evidence="1">
        <name>pantetheine 4'-phosphate</name>
        <dbReference type="ChEBI" id="CHEBI:47942"/>
    </cofactor>
</comment>
<evidence type="ECO:0000259" key="7">
    <source>
        <dbReference type="PROSITE" id="PS52004"/>
    </source>
</evidence>
<evidence type="ECO:0000256" key="3">
    <source>
        <dbReference type="ARBA" id="ARBA00022553"/>
    </source>
</evidence>
<evidence type="ECO:0000256" key="1">
    <source>
        <dbReference type="ARBA" id="ARBA00001957"/>
    </source>
</evidence>
<evidence type="ECO:0000256" key="4">
    <source>
        <dbReference type="ARBA" id="ARBA00022679"/>
    </source>
</evidence>
<reference evidence="8 9" key="1">
    <citation type="submission" date="2022-03" db="EMBL/GenBank/DDBJ databases">
        <title>Complete genome of Streptomyces rimosus ssp. rimosus R7 (=ATCC 10970).</title>
        <authorList>
            <person name="Beganovic S."/>
            <person name="Ruckert C."/>
            <person name="Busche T."/>
            <person name="Kalinowski J."/>
            <person name="Wittmann C."/>
        </authorList>
    </citation>
    <scope>NUCLEOTIDE SEQUENCE [LARGE SCALE GENOMIC DNA]</scope>
    <source>
        <strain evidence="8 9">R7</strain>
    </source>
</reference>
<dbReference type="SUPFAM" id="SSF47336">
    <property type="entry name" value="ACP-like"/>
    <property type="match status" value="1"/>
</dbReference>
<dbReference type="Gene3D" id="3.30.559.30">
    <property type="entry name" value="Nonribosomal peptide synthetase, condensation domain"/>
    <property type="match status" value="2"/>
</dbReference>
<dbReference type="Pfam" id="PF00668">
    <property type="entry name" value="Condensation"/>
    <property type="match status" value="1"/>
</dbReference>
<dbReference type="GeneID" id="66858482"/>
<dbReference type="Proteomes" id="UP000829494">
    <property type="component" value="Chromosome"/>
</dbReference>
<dbReference type="Gene3D" id="3.30.559.10">
    <property type="entry name" value="Chloramphenicol acetyltransferase-like domain"/>
    <property type="match status" value="1"/>
</dbReference>
<dbReference type="InterPro" id="IPR006162">
    <property type="entry name" value="Ppantetheine_attach_site"/>
</dbReference>
<feature type="domain" description="Carrier" evidence="6">
    <location>
        <begin position="779"/>
        <end position="855"/>
    </location>
</feature>
<dbReference type="PROSITE" id="PS50075">
    <property type="entry name" value="CARRIER"/>
    <property type="match status" value="1"/>
</dbReference>
<dbReference type="Gene3D" id="1.10.1200.10">
    <property type="entry name" value="ACP-like"/>
    <property type="match status" value="1"/>
</dbReference>
<dbReference type="PANTHER" id="PTHR43775:SF37">
    <property type="entry name" value="SI:DKEY-61P9.11"/>
    <property type="match status" value="1"/>
</dbReference>
<dbReference type="InterPro" id="IPR020841">
    <property type="entry name" value="PKS_Beta-ketoAc_synthase_dom"/>
</dbReference>
<dbReference type="SMART" id="SM00823">
    <property type="entry name" value="PKS_PP"/>
    <property type="match status" value="1"/>
</dbReference>
<dbReference type="Pfam" id="PF02801">
    <property type="entry name" value="Ketoacyl-synt_C"/>
    <property type="match status" value="1"/>
</dbReference>
<keyword evidence="2" id="KW-0596">Phosphopantetheine</keyword>
<dbReference type="CDD" id="cd19531">
    <property type="entry name" value="LCL_NRPS-like"/>
    <property type="match status" value="1"/>
</dbReference>
<evidence type="ECO:0000313" key="9">
    <source>
        <dbReference type="Proteomes" id="UP000829494"/>
    </source>
</evidence>
<dbReference type="InterPro" id="IPR050091">
    <property type="entry name" value="PKS_NRPS_Biosynth_Enz"/>
</dbReference>
<dbReference type="InterPro" id="IPR036736">
    <property type="entry name" value="ACP-like_sf"/>
</dbReference>
<dbReference type="InterPro" id="IPR014030">
    <property type="entry name" value="Ketoacyl_synth_N"/>
</dbReference>
<dbReference type="CDD" id="cd00833">
    <property type="entry name" value="PKS"/>
    <property type="match status" value="1"/>
</dbReference>
<keyword evidence="3" id="KW-0597">Phosphoprotein</keyword>
<keyword evidence="9" id="KW-1185">Reference proteome</keyword>
<dbReference type="Pfam" id="PF00550">
    <property type="entry name" value="PP-binding"/>
    <property type="match status" value="1"/>
</dbReference>
<dbReference type="InterPro" id="IPR001242">
    <property type="entry name" value="Condensation_dom"/>
</dbReference>
<keyword evidence="4" id="KW-0808">Transferase</keyword>
<dbReference type="InterPro" id="IPR009081">
    <property type="entry name" value="PP-bd_ACP"/>
</dbReference>
<organism evidence="8 9">
    <name type="scientific">Streptomyces rimosus subsp. rimosus</name>
    <dbReference type="NCBI Taxonomy" id="132474"/>
    <lineage>
        <taxon>Bacteria</taxon>
        <taxon>Bacillati</taxon>
        <taxon>Actinomycetota</taxon>
        <taxon>Actinomycetes</taxon>
        <taxon>Kitasatosporales</taxon>
        <taxon>Streptomycetaceae</taxon>
        <taxon>Streptomyces</taxon>
    </lineage>
</organism>
<evidence type="ECO:0000256" key="2">
    <source>
        <dbReference type="ARBA" id="ARBA00022450"/>
    </source>
</evidence>
<evidence type="ECO:0000259" key="6">
    <source>
        <dbReference type="PROSITE" id="PS50075"/>
    </source>
</evidence>
<dbReference type="PROSITE" id="PS52004">
    <property type="entry name" value="KS3_2"/>
    <property type="match status" value="1"/>
</dbReference>
<dbReference type="InterPro" id="IPR014031">
    <property type="entry name" value="Ketoacyl_synth_C"/>
</dbReference>
<dbReference type="Pfam" id="PF00109">
    <property type="entry name" value="ketoacyl-synt"/>
    <property type="match status" value="1"/>
</dbReference>
<dbReference type="InterPro" id="IPR016039">
    <property type="entry name" value="Thiolase-like"/>
</dbReference>
<dbReference type="SMART" id="SM01294">
    <property type="entry name" value="PKS_PP_betabranch"/>
    <property type="match status" value="1"/>
</dbReference>
<sequence length="1556" mass="163081">MTSRPARADDIAVVGIGLRLPDADDLARFRANLRAGRDSVGPLPPARAAATGLDPAADYLPMGHLADITGFDHAFFGFSRREASLMDPQQRLALVLAQEAVEDAGYATAGLRDHAVAVVLSSAVSSYGAPAAEPGALSSLGNVSFGLPARIAHVLGLAGPCYAIDTGCNSSLIAVHHASRELAAGDAEYALAGGVSVRCGALPAREAAGLDELVSPSGRCRAFDADADGTVSGEGGAVLLLTTLGRARADGAPVHAVLRGSAVLHNGRAAATLSTPSAAAQARVIARAWRSAGADPADAGYLEAHGSGTRLGDAVELEGLTTAFASRRADGGDDAATRPPRLPIGSVKTNIGHLDHAAGIAGLVKAVLSVRYGELYPSLHFTRATGGVDLQAAGLEVVTGARPWPDRSRDGQDGHRLAGVSSFSLVGVNAHCVVQQPPEWGERDTDGPEPVAAEGDRVAVGDEPMAGGRGAATLVAVSARSRDALATLCDRMVGALRDGRPRLADVALTLNSGRDHYEHRIAVPARDTEELARRLAERAERQAAMPYAADRAAGVAGPAAPKVVLLLSPGARPTGVEPEPLPAALEPLAARHGYLAGQLAAHRALTRCGVRFDAVLSGGASHYLARQLRGELTGPEQLPPDADTAVQPVDAGKLRAVADRLSADGAVVFVEPAPDGELGALLTPHLSGREGAEVLVADADGGLPGVLGRLYERGLDLEWSAVNALSARADGAADRPARRLRLPGHPMIPAQCWTSPPPVAEAAPVVPTRRAPERAEPAAQPGDAADWLRTVFTELLGTEGEITADTDYFALGGNSIIALQLIERVEARYGFRPKLLDVYEHPTVAAFAGLLTGATAGTAGPTAAPLPPVVPRSDPVMSFGQERMWFHHQLDKDTTLYNLPMVSHVRGPVDVAAVRGMWEGLAARHEVLRSNFVEVDGAPELRIRPELGDFFRYADVRTAPDPAAAARELVREAAEHRFDLAADPLVRVLVVRLAPEEHVIQVTMHHAVNDGGSPAVFARELPELYAAHREGRPPRLAPLPVQYRDYARWQRDLLRSAALDDELDYWKRQLDNAPVLELPTDHPRPARKDFAGALHTFSVPAADMRALRDLAARESVTLFVVLLAALYLLLARRSGQRDLIVGTPTTGRNRGELRDLIGFFNSTVALRADLSGDPELREVLHGVRAVVAEAMEHQEIPFDRVVHALGGERDLGRAPLFDVFYVHQDLPPIQQMDGASVGYFDVDSSPVNRFGGMPEGTAKFDLTLVTSDRAGDAAMDACLEFSTQLFTAGTAAGLVEEYMALLRRLAAPGSGGCRLSALLAPAPEAVPAPADELLVPTDRPRRPDGPLPVPSATVEAPLGAELAGELAAFASRRGPDGAPPHHDPLHLALITGWTVLLAWVCGQDEVSLGTPAGPLTVDLGDEPGFGSLLAEVGEALSALTGDERTPGLRVRCDGPQPPGDTPRTEVDAAELALSWRTDDSGTDNSATGPVLALAYAPELFDPATAAGLAAGLRRLLAGLLAAPDLPVHDVAPDCLDEDPATGAPPSDAPATGTRTP</sequence>
<evidence type="ECO:0000256" key="5">
    <source>
        <dbReference type="SAM" id="MobiDB-lite"/>
    </source>
</evidence>
<dbReference type="PANTHER" id="PTHR43775">
    <property type="entry name" value="FATTY ACID SYNTHASE"/>
    <property type="match status" value="1"/>
</dbReference>
<dbReference type="EMBL" id="CP094298">
    <property type="protein sequence ID" value="UNZ02434.1"/>
    <property type="molecule type" value="Genomic_DNA"/>
</dbReference>
<proteinExistence type="predicted"/>
<gene>
    <name evidence="8" type="primary">lgrB6</name>
    <name evidence="8" type="ORF">SRIMR7_09760</name>
</gene>
<accession>A0ABY3YXM1</accession>
<evidence type="ECO:0000313" key="8">
    <source>
        <dbReference type="EMBL" id="UNZ02434.1"/>
    </source>
</evidence>
<dbReference type="Gene3D" id="1.10.1240.100">
    <property type="match status" value="1"/>
</dbReference>
<dbReference type="RefSeq" id="WP_003985914.1">
    <property type="nucleotide sequence ID" value="NZ_CP043497.1"/>
</dbReference>
<dbReference type="InterPro" id="IPR023213">
    <property type="entry name" value="CAT-like_dom_sf"/>
</dbReference>
<feature type="domain" description="Ketosynthase family 3 (KS3)" evidence="7">
    <location>
        <begin position="8"/>
        <end position="436"/>
    </location>
</feature>
<dbReference type="SUPFAM" id="SSF52777">
    <property type="entry name" value="CoA-dependent acyltransferases"/>
    <property type="match status" value="3"/>
</dbReference>
<dbReference type="PROSITE" id="PS00012">
    <property type="entry name" value="PHOSPHOPANTETHEINE"/>
    <property type="match status" value="1"/>
</dbReference>
<name>A0ABY3YXM1_STRRM</name>
<dbReference type="SUPFAM" id="SSF53901">
    <property type="entry name" value="Thiolase-like"/>
    <property type="match status" value="1"/>
</dbReference>
<dbReference type="Pfam" id="PF22621">
    <property type="entry name" value="CurL-like_PKS_C"/>
    <property type="match status" value="1"/>
</dbReference>
<protein>
    <submittedName>
        <fullName evidence="8">Linear gramicidin synthase subunit B</fullName>
    </submittedName>
</protein>
<dbReference type="InterPro" id="IPR020806">
    <property type="entry name" value="PKS_PP-bd"/>
</dbReference>
<feature type="region of interest" description="Disordered" evidence="5">
    <location>
        <begin position="1531"/>
        <end position="1556"/>
    </location>
</feature>
<dbReference type="SMART" id="SM00825">
    <property type="entry name" value="PKS_KS"/>
    <property type="match status" value="1"/>
</dbReference>